<dbReference type="PANTHER" id="PTHR34796">
    <property type="entry name" value="EXPRESSED PROTEIN"/>
    <property type="match status" value="1"/>
</dbReference>
<accession>F4XQ62</accession>
<dbReference type="InterPro" id="IPR005500">
    <property type="entry name" value="DUF309"/>
</dbReference>
<dbReference type="eggNOG" id="COG1547">
    <property type="taxonomic scope" value="Bacteria"/>
</dbReference>
<name>F4XQ62_9CYAN</name>
<evidence type="ECO:0008006" key="3">
    <source>
        <dbReference type="Google" id="ProtNLM"/>
    </source>
</evidence>
<dbReference type="HOGENOM" id="CLU_125317_1_0_3"/>
<dbReference type="RefSeq" id="WP_008182483.1">
    <property type="nucleotide sequence ID" value="NZ_GL890852.1"/>
</dbReference>
<evidence type="ECO:0000313" key="2">
    <source>
        <dbReference type="Proteomes" id="UP000003959"/>
    </source>
</evidence>
<dbReference type="Proteomes" id="UP000003959">
    <property type="component" value="Unassembled WGS sequence"/>
</dbReference>
<protein>
    <recommendedName>
        <fullName evidence="3">DUF309 domain-containing protein</fullName>
    </recommendedName>
</protein>
<proteinExistence type="predicted"/>
<dbReference type="AlphaFoldDB" id="F4XQ62"/>
<organism evidence="1 2">
    <name type="scientific">Moorena producens 3L</name>
    <dbReference type="NCBI Taxonomy" id="489825"/>
    <lineage>
        <taxon>Bacteria</taxon>
        <taxon>Bacillati</taxon>
        <taxon>Cyanobacteriota</taxon>
        <taxon>Cyanophyceae</taxon>
        <taxon>Coleofasciculales</taxon>
        <taxon>Coleofasciculaceae</taxon>
        <taxon>Moorena</taxon>
    </lineage>
</organism>
<dbReference type="OrthoDB" id="165483at2"/>
<keyword evidence="2" id="KW-1185">Reference proteome</keyword>
<dbReference type="InterPro" id="IPR023203">
    <property type="entry name" value="TTHA0068_sf"/>
</dbReference>
<dbReference type="EMBL" id="GL890852">
    <property type="protein sequence ID" value="EGJ33291.1"/>
    <property type="molecule type" value="Genomic_DNA"/>
</dbReference>
<evidence type="ECO:0000313" key="1">
    <source>
        <dbReference type="EMBL" id="EGJ33291.1"/>
    </source>
</evidence>
<sequence length="143" mass="15850">MTAIVLPEEFWQGVDQFNQQEFYACHDTLEALWIEAVEPQKRFYQGILQISVACYHLGNLNWRGAVVLLGEGIGRLSNYQPDYGGIDVTELLSQSVNLLQALQNFGSEQVADFVRQLEAADSNDVVVSGEGVRGFPKLKGVDG</sequence>
<dbReference type="Gene3D" id="1.10.3450.10">
    <property type="entry name" value="TTHA0068-like"/>
    <property type="match status" value="1"/>
</dbReference>
<dbReference type="SUPFAM" id="SSF140663">
    <property type="entry name" value="TTHA0068-like"/>
    <property type="match status" value="1"/>
</dbReference>
<gene>
    <name evidence="1" type="ORF">LYNGBM3L_37910</name>
</gene>
<dbReference type="PANTHER" id="PTHR34796:SF1">
    <property type="entry name" value="EXPRESSED PROTEIN"/>
    <property type="match status" value="1"/>
</dbReference>
<dbReference type="Pfam" id="PF03745">
    <property type="entry name" value="DUF309"/>
    <property type="match status" value="1"/>
</dbReference>
<reference evidence="2" key="1">
    <citation type="journal article" date="2011" name="Proc. Natl. Acad. Sci. U.S.A.">
        <title>Genomic insights into the physiology and ecology of the marine filamentous cyanobacterium Lyngbya majuscula.</title>
        <authorList>
            <person name="Jones A.C."/>
            <person name="Monroe E.A."/>
            <person name="Podell S."/>
            <person name="Hess W.R."/>
            <person name="Klages S."/>
            <person name="Esquenazi E."/>
            <person name="Niessen S."/>
            <person name="Hoover H."/>
            <person name="Rothmann M."/>
            <person name="Lasken R.S."/>
            <person name="Yates J.R.III."/>
            <person name="Reinhardt R."/>
            <person name="Kube M."/>
            <person name="Burkart M.D."/>
            <person name="Allen E.E."/>
            <person name="Dorrestein P.C."/>
            <person name="Gerwick W.H."/>
            <person name="Gerwick L."/>
        </authorList>
    </citation>
    <scope>NUCLEOTIDE SEQUENCE [LARGE SCALE GENOMIC DNA]</scope>
    <source>
        <strain evidence="2">3L</strain>
    </source>
</reference>